<gene>
    <name evidence="6" type="ORF">SmaCSM2_05550</name>
</gene>
<dbReference type="EMBL" id="CP025298">
    <property type="protein sequence ID" value="AUI06666.1"/>
    <property type="molecule type" value="Genomic_DNA"/>
</dbReference>
<dbReference type="PANTHER" id="PTHR30537">
    <property type="entry name" value="HTH-TYPE TRANSCRIPTIONAL REGULATOR"/>
    <property type="match status" value="1"/>
</dbReference>
<evidence type="ECO:0000313" key="7">
    <source>
        <dbReference type="Proteomes" id="UP000234414"/>
    </source>
</evidence>
<dbReference type="Proteomes" id="UP000234414">
    <property type="component" value="Chromosome"/>
</dbReference>
<evidence type="ECO:0000259" key="5">
    <source>
        <dbReference type="PROSITE" id="PS50931"/>
    </source>
</evidence>
<dbReference type="AlphaFoldDB" id="A0AAD0FN42"/>
<proteinExistence type="inferred from homology"/>
<evidence type="ECO:0000256" key="3">
    <source>
        <dbReference type="ARBA" id="ARBA00023125"/>
    </source>
</evidence>
<evidence type="ECO:0000313" key="6">
    <source>
        <dbReference type="EMBL" id="AUI06666.1"/>
    </source>
</evidence>
<dbReference type="PANTHER" id="PTHR30537:SF1">
    <property type="entry name" value="HTH-TYPE TRANSCRIPTIONAL REGULATOR PGRR"/>
    <property type="match status" value="1"/>
</dbReference>
<organism evidence="6 7">
    <name type="scientific">Stenotrophomonas maltophilia</name>
    <name type="common">Pseudomonas maltophilia</name>
    <name type="synonym">Xanthomonas maltophilia</name>
    <dbReference type="NCBI Taxonomy" id="40324"/>
    <lineage>
        <taxon>Bacteria</taxon>
        <taxon>Pseudomonadati</taxon>
        <taxon>Pseudomonadota</taxon>
        <taxon>Gammaproteobacteria</taxon>
        <taxon>Lysobacterales</taxon>
        <taxon>Lysobacteraceae</taxon>
        <taxon>Stenotrophomonas</taxon>
        <taxon>Stenotrophomonas maltophilia group</taxon>
    </lineage>
</organism>
<reference evidence="6 7" key="1">
    <citation type="submission" date="2017-12" db="EMBL/GenBank/DDBJ databases">
        <title>Complete Genome Sequence of Stenotrophomonas maltophilia CSM2.</title>
        <authorList>
            <person name="Castro-Jaimes S."/>
            <person name="Lopez-Leal G."/>
            <person name="Barberena Jonas C."/>
            <person name="Bustos P."/>
            <person name="Perez-Oseguera A."/>
            <person name="Cevallos M.A."/>
        </authorList>
    </citation>
    <scope>NUCLEOTIDE SEQUENCE [LARGE SCALE GENOMIC DNA]</scope>
    <source>
        <strain evidence="6 7">CSM2</strain>
    </source>
</reference>
<dbReference type="GO" id="GO:0006351">
    <property type="term" value="P:DNA-templated transcription"/>
    <property type="evidence" value="ECO:0007669"/>
    <property type="project" value="TreeGrafter"/>
</dbReference>
<dbReference type="GO" id="GO:0043565">
    <property type="term" value="F:sequence-specific DNA binding"/>
    <property type="evidence" value="ECO:0007669"/>
    <property type="project" value="TreeGrafter"/>
</dbReference>
<dbReference type="Gene3D" id="3.40.190.290">
    <property type="match status" value="1"/>
</dbReference>
<dbReference type="InterPro" id="IPR005119">
    <property type="entry name" value="LysR_subst-bd"/>
</dbReference>
<dbReference type="Gene3D" id="1.10.10.10">
    <property type="entry name" value="Winged helix-like DNA-binding domain superfamily/Winged helix DNA-binding domain"/>
    <property type="match status" value="1"/>
</dbReference>
<name>A0AAD0FN42_STEMA</name>
<feature type="domain" description="HTH lysR-type" evidence="5">
    <location>
        <begin position="12"/>
        <end position="67"/>
    </location>
</feature>
<dbReference type="GO" id="GO:0003700">
    <property type="term" value="F:DNA-binding transcription factor activity"/>
    <property type="evidence" value="ECO:0007669"/>
    <property type="project" value="InterPro"/>
</dbReference>
<dbReference type="InterPro" id="IPR036388">
    <property type="entry name" value="WH-like_DNA-bd_sf"/>
</dbReference>
<dbReference type="Pfam" id="PF03466">
    <property type="entry name" value="LysR_substrate"/>
    <property type="match status" value="1"/>
</dbReference>
<dbReference type="InterPro" id="IPR036390">
    <property type="entry name" value="WH_DNA-bd_sf"/>
</dbReference>
<dbReference type="PRINTS" id="PR00039">
    <property type="entry name" value="HTHLYSR"/>
</dbReference>
<evidence type="ECO:0000256" key="4">
    <source>
        <dbReference type="ARBA" id="ARBA00023163"/>
    </source>
</evidence>
<evidence type="ECO:0000256" key="1">
    <source>
        <dbReference type="ARBA" id="ARBA00009437"/>
    </source>
</evidence>
<evidence type="ECO:0000256" key="2">
    <source>
        <dbReference type="ARBA" id="ARBA00023015"/>
    </source>
</evidence>
<protein>
    <submittedName>
        <fullName evidence="6">LysR family transcriptional regulator</fullName>
    </submittedName>
</protein>
<dbReference type="SUPFAM" id="SSF53850">
    <property type="entry name" value="Periplasmic binding protein-like II"/>
    <property type="match status" value="1"/>
</dbReference>
<keyword evidence="4" id="KW-0804">Transcription</keyword>
<dbReference type="FunFam" id="1.10.10.10:FF:000001">
    <property type="entry name" value="LysR family transcriptional regulator"/>
    <property type="match status" value="1"/>
</dbReference>
<keyword evidence="3" id="KW-0238">DNA-binding</keyword>
<sequence length="324" mass="35475">MSAPSPINPALLPQLAWFAHIAHHRSFTKAAVEMGVSRPALSQSLKTLEKQLGVRLLHRTTRDMSLTEEGQRLFDALRPSLSTIETAVRDLRASHDAPSGLLRINTARLTAKTLIEPHLPEFFARYPELRIELVMDDGLSSIVADGCDAGIRLGERLAEGMIAVPVTPMLEMVVVASPAYLARHGTPTTPAELAAHECLGYRQTGSGGVYAWEFSTPGQPGHDFEVEPRGRYVTNDDEGMIRAALQGLGVMQHIDLSLQPMLADGRLVRLMPAWSAPFPGFYLYVPSREQMPPRVRALMEFLIEKREGVAKALGRTVQAPATGS</sequence>
<dbReference type="InterPro" id="IPR000847">
    <property type="entry name" value="LysR_HTH_N"/>
</dbReference>
<dbReference type="Pfam" id="PF00126">
    <property type="entry name" value="HTH_1"/>
    <property type="match status" value="1"/>
</dbReference>
<dbReference type="RefSeq" id="WP_049443813.1">
    <property type="nucleotide sequence ID" value="NZ_CP025298.1"/>
</dbReference>
<accession>A0AAD0FN42</accession>
<dbReference type="PROSITE" id="PS50931">
    <property type="entry name" value="HTH_LYSR"/>
    <property type="match status" value="1"/>
</dbReference>
<keyword evidence="2" id="KW-0805">Transcription regulation</keyword>
<dbReference type="SUPFAM" id="SSF46785">
    <property type="entry name" value="Winged helix' DNA-binding domain"/>
    <property type="match status" value="1"/>
</dbReference>
<dbReference type="CDD" id="cd08474">
    <property type="entry name" value="PBP2_CrgA_like_5"/>
    <property type="match status" value="1"/>
</dbReference>
<dbReference type="InterPro" id="IPR058163">
    <property type="entry name" value="LysR-type_TF_proteobact-type"/>
</dbReference>
<comment type="similarity">
    <text evidence="1">Belongs to the LysR transcriptional regulatory family.</text>
</comment>